<feature type="region of interest" description="Disordered" evidence="5">
    <location>
        <begin position="351"/>
        <end position="396"/>
    </location>
</feature>
<evidence type="ECO:0000313" key="9">
    <source>
        <dbReference type="Proteomes" id="UP000440578"/>
    </source>
</evidence>
<dbReference type="PANTHER" id="PTHR23319">
    <property type="entry name" value="GRAM DOMAIN CONTAINING 1B, ISOFORM E"/>
    <property type="match status" value="1"/>
</dbReference>
<dbReference type="InterPro" id="IPR011993">
    <property type="entry name" value="PH-like_dom_sf"/>
</dbReference>
<feature type="compositionally biased region" description="Polar residues" evidence="5">
    <location>
        <begin position="57"/>
        <end position="107"/>
    </location>
</feature>
<dbReference type="SMART" id="SM00568">
    <property type="entry name" value="GRAM"/>
    <property type="match status" value="1"/>
</dbReference>
<dbReference type="GO" id="GO:0120015">
    <property type="term" value="F:sterol transfer activity"/>
    <property type="evidence" value="ECO:0007669"/>
    <property type="project" value="TreeGrafter"/>
</dbReference>
<dbReference type="GO" id="GO:0140268">
    <property type="term" value="C:endoplasmic reticulum-plasma membrane contact site"/>
    <property type="evidence" value="ECO:0007669"/>
    <property type="project" value="TreeGrafter"/>
</dbReference>
<feature type="compositionally biased region" description="Gly residues" evidence="5">
    <location>
        <begin position="110"/>
        <end position="120"/>
    </location>
</feature>
<gene>
    <name evidence="8" type="primary">Gramd1b_2</name>
    <name evidence="8" type="ORF">FJT64_014120</name>
</gene>
<keyword evidence="3 6" id="KW-1133">Transmembrane helix</keyword>
<sequence length="852" mass="92856">MSVARRQQRQSEEPDFSLPDVAEVPALSCQPPSSPDQSPEADRFFDTQDDRLRRQPSRSSTGSRKLTSARSFENLHQTVSSQSLPVQESNGSSTGPTLHRSASSHSTPLPGGGGGGGGGSGHRRSNSGAAMAPAGPPSPSTAGPGPQQQDRAAPETARDGLGDFSRQEAGSEASLSVTRPDSTRSSDSGRKESKRARRTPWYSLLRNTYKQRCDEFRRTFEIPSDERLIVDYSCAQVDVGKMIYHGRLYISQNYICFTSNIFKWNVSFCVALREVRAITKMNVLVFPSGINIETASEKYVLSSFASRDRAFVNIENIWRNCIDKQVLSASQLWQMVHELYGSELGLTSDDDDYVDPSAEDDSSNKLRARKAARLSASGSPQPGRSHSTGSSPPASALSPLCAGAVAAAGGPLAGLVLPQVVVAQPPHQRRRRHTVMAAPEEFYHGAGPLEADSAAGSDVPPAPTTPTTAAPVRSPPGRDDDESDTTEDEPAAFGCDGSQHVGRHVTSLELPLHVDQVFTLLFTHSDFSEAFQRERKYYDVQSSEWQDGEEAGTKVRSVRFQLDVNHPLGKTTTVTEEQTMLPSSQAGYMYAVDAEVNNSGVPMADVFYLIKHYCLVKLSSRKTRLNIWCMVKFRKSTLFKGFIEKTSNDGMDEHHSLLNQMLLDTTGDISKHRRAKRRRAGSKAGAGADLLSEASVTLSPRGAKVSPLSGGESRPATSDRLLLAVMAFMLLLVLMNGYLYLRMSRLGEQTEAFAHRDILAEQLSRSRPHSVDDCLRVVQQQDRLHRAELHKWQEIVHSVTALLKQSESALATLQATLESHRARDWPAAGDPSPVPGAGICVPSADQTCPVAS</sequence>
<dbReference type="Pfam" id="PF16016">
    <property type="entry name" value="VASt"/>
    <property type="match status" value="1"/>
</dbReference>
<feature type="region of interest" description="Disordered" evidence="5">
    <location>
        <begin position="1"/>
        <end position="197"/>
    </location>
</feature>
<dbReference type="InterPro" id="IPR004182">
    <property type="entry name" value="GRAM"/>
</dbReference>
<dbReference type="PANTHER" id="PTHR23319:SF4">
    <property type="entry name" value="GRAM DOMAIN CONTAINING 1B, ISOFORM E"/>
    <property type="match status" value="1"/>
</dbReference>
<dbReference type="Pfam" id="PF02893">
    <property type="entry name" value="GRAM"/>
    <property type="match status" value="1"/>
</dbReference>
<evidence type="ECO:0000313" key="8">
    <source>
        <dbReference type="EMBL" id="KAF0287468.1"/>
    </source>
</evidence>
<reference evidence="8 9" key="1">
    <citation type="submission" date="2019-07" db="EMBL/GenBank/DDBJ databases">
        <title>Draft genome assembly of a fouling barnacle, Amphibalanus amphitrite (Darwin, 1854): The first reference genome for Thecostraca.</title>
        <authorList>
            <person name="Kim W."/>
        </authorList>
    </citation>
    <scope>NUCLEOTIDE SEQUENCE [LARGE SCALE GENOMIC DNA]</scope>
    <source>
        <strain evidence="8">SNU_AA5</strain>
        <tissue evidence="8">Soma without cirri and trophi</tissue>
    </source>
</reference>
<accession>A0A6A4VA13</accession>
<dbReference type="PROSITE" id="PS51778">
    <property type="entry name" value="VAST"/>
    <property type="match status" value="1"/>
</dbReference>
<feature type="compositionally biased region" description="Basic and acidic residues" evidence="5">
    <location>
        <begin position="152"/>
        <end position="161"/>
    </location>
</feature>
<dbReference type="OrthoDB" id="2162691at2759"/>
<organism evidence="8 9">
    <name type="scientific">Amphibalanus amphitrite</name>
    <name type="common">Striped barnacle</name>
    <name type="synonym">Balanus amphitrite</name>
    <dbReference type="NCBI Taxonomy" id="1232801"/>
    <lineage>
        <taxon>Eukaryota</taxon>
        <taxon>Metazoa</taxon>
        <taxon>Ecdysozoa</taxon>
        <taxon>Arthropoda</taxon>
        <taxon>Crustacea</taxon>
        <taxon>Multicrustacea</taxon>
        <taxon>Cirripedia</taxon>
        <taxon>Thoracica</taxon>
        <taxon>Thoracicalcarea</taxon>
        <taxon>Balanomorpha</taxon>
        <taxon>Balanoidea</taxon>
        <taxon>Balanidae</taxon>
        <taxon>Amphibalaninae</taxon>
        <taxon>Amphibalanus</taxon>
    </lineage>
</organism>
<dbReference type="GO" id="GO:0032934">
    <property type="term" value="F:sterol binding"/>
    <property type="evidence" value="ECO:0007669"/>
    <property type="project" value="TreeGrafter"/>
</dbReference>
<feature type="compositionally biased region" description="Basic and acidic residues" evidence="5">
    <location>
        <begin position="40"/>
        <end position="53"/>
    </location>
</feature>
<keyword evidence="4 6" id="KW-0472">Membrane</keyword>
<dbReference type="Gene3D" id="2.30.29.30">
    <property type="entry name" value="Pleckstrin-homology domain (PH domain)/Phosphotyrosine-binding domain (PTB)"/>
    <property type="match status" value="1"/>
</dbReference>
<dbReference type="EMBL" id="VIIS01002189">
    <property type="protein sequence ID" value="KAF0287467.1"/>
    <property type="molecule type" value="Genomic_DNA"/>
</dbReference>
<dbReference type="GO" id="GO:0005789">
    <property type="term" value="C:endoplasmic reticulum membrane"/>
    <property type="evidence" value="ECO:0007669"/>
    <property type="project" value="TreeGrafter"/>
</dbReference>
<name>A0A6A4VA13_AMPAM</name>
<dbReference type="GO" id="GO:0032366">
    <property type="term" value="P:intracellular sterol transport"/>
    <property type="evidence" value="ECO:0007669"/>
    <property type="project" value="TreeGrafter"/>
</dbReference>
<dbReference type="AlphaFoldDB" id="A0A6A4VA13"/>
<feature type="domain" description="VASt" evidence="7">
    <location>
        <begin position="501"/>
        <end position="670"/>
    </location>
</feature>
<comment type="caution">
    <text evidence="8">The sequence shown here is derived from an EMBL/GenBank/DDBJ whole genome shotgun (WGS) entry which is preliminary data.</text>
</comment>
<dbReference type="InterPro" id="IPR051482">
    <property type="entry name" value="Cholesterol_transport"/>
</dbReference>
<evidence type="ECO:0000256" key="5">
    <source>
        <dbReference type="SAM" id="MobiDB-lite"/>
    </source>
</evidence>
<proteinExistence type="predicted"/>
<evidence type="ECO:0000256" key="2">
    <source>
        <dbReference type="ARBA" id="ARBA00022692"/>
    </source>
</evidence>
<dbReference type="GO" id="GO:0005886">
    <property type="term" value="C:plasma membrane"/>
    <property type="evidence" value="ECO:0007669"/>
    <property type="project" value="TreeGrafter"/>
</dbReference>
<protein>
    <submittedName>
        <fullName evidence="8">GRAM domain-containing protein 1B</fullName>
    </submittedName>
</protein>
<evidence type="ECO:0000256" key="3">
    <source>
        <dbReference type="ARBA" id="ARBA00022989"/>
    </source>
</evidence>
<feature type="compositionally biased region" description="Low complexity" evidence="5">
    <location>
        <begin position="28"/>
        <end position="38"/>
    </location>
</feature>
<feature type="transmembrane region" description="Helical" evidence="6">
    <location>
        <begin position="721"/>
        <end position="741"/>
    </location>
</feature>
<keyword evidence="2 6" id="KW-0812">Transmembrane</keyword>
<evidence type="ECO:0000256" key="4">
    <source>
        <dbReference type="ARBA" id="ARBA00023136"/>
    </source>
</evidence>
<feature type="compositionally biased region" description="Acidic residues" evidence="5">
    <location>
        <begin position="351"/>
        <end position="361"/>
    </location>
</feature>
<comment type="subcellular location">
    <subcellularLocation>
        <location evidence="1">Membrane</location>
        <topology evidence="1">Single-pass membrane protein</topology>
    </subcellularLocation>
</comment>
<feature type="compositionally biased region" description="Basic and acidic residues" evidence="5">
    <location>
        <begin position="181"/>
        <end position="191"/>
    </location>
</feature>
<feature type="compositionally biased region" description="Polar residues" evidence="5">
    <location>
        <begin position="378"/>
        <end position="388"/>
    </location>
</feature>
<dbReference type="CDD" id="cd13220">
    <property type="entry name" value="PH-GRAM_GRAMDC"/>
    <property type="match status" value="1"/>
</dbReference>
<dbReference type="Proteomes" id="UP000440578">
    <property type="component" value="Unassembled WGS sequence"/>
</dbReference>
<evidence type="ECO:0000256" key="6">
    <source>
        <dbReference type="SAM" id="Phobius"/>
    </source>
</evidence>
<evidence type="ECO:0000256" key="1">
    <source>
        <dbReference type="ARBA" id="ARBA00004167"/>
    </source>
</evidence>
<feature type="compositionally biased region" description="Acidic residues" evidence="5">
    <location>
        <begin position="479"/>
        <end position="490"/>
    </location>
</feature>
<keyword evidence="9" id="KW-1185">Reference proteome</keyword>
<dbReference type="InterPro" id="IPR031968">
    <property type="entry name" value="VASt"/>
</dbReference>
<evidence type="ECO:0000259" key="7">
    <source>
        <dbReference type="PROSITE" id="PS51778"/>
    </source>
</evidence>
<feature type="region of interest" description="Disordered" evidence="5">
    <location>
        <begin position="446"/>
        <end position="498"/>
    </location>
</feature>
<dbReference type="EMBL" id="VIIS01002189">
    <property type="protein sequence ID" value="KAF0287468.1"/>
    <property type="molecule type" value="Genomic_DNA"/>
</dbReference>